<dbReference type="AlphaFoldDB" id="A0AAP3XRS5"/>
<dbReference type="GO" id="GO:0008658">
    <property type="term" value="F:penicillin binding"/>
    <property type="evidence" value="ECO:0007669"/>
    <property type="project" value="InterPro"/>
</dbReference>
<evidence type="ECO:0000313" key="4">
    <source>
        <dbReference type="Proteomes" id="UP001301140"/>
    </source>
</evidence>
<dbReference type="InterPro" id="IPR001460">
    <property type="entry name" value="PCN-bd_Tpept"/>
</dbReference>
<proteinExistence type="predicted"/>
<protein>
    <submittedName>
        <fullName evidence="3">Penicillin-binding transpeptidase domain-containing protein</fullName>
    </submittedName>
</protein>
<dbReference type="Gene3D" id="3.40.710.10">
    <property type="entry name" value="DD-peptidase/beta-lactamase superfamily"/>
    <property type="match status" value="1"/>
</dbReference>
<feature type="domain" description="Penicillin-binding protein transpeptidase" evidence="2">
    <location>
        <begin position="7"/>
        <end position="122"/>
    </location>
</feature>
<dbReference type="InterPro" id="IPR012338">
    <property type="entry name" value="Beta-lactam/transpept-like"/>
</dbReference>
<evidence type="ECO:0000256" key="1">
    <source>
        <dbReference type="SAM" id="MobiDB-lite"/>
    </source>
</evidence>
<dbReference type="Proteomes" id="UP001301140">
    <property type="component" value="Unassembled WGS sequence"/>
</dbReference>
<organism evidence="3 4">
    <name type="scientific">Marinimicrococcus flavescens</name>
    <dbReference type="NCBI Taxonomy" id="3031815"/>
    <lineage>
        <taxon>Bacteria</taxon>
        <taxon>Pseudomonadati</taxon>
        <taxon>Pseudomonadota</taxon>
        <taxon>Alphaproteobacteria</taxon>
        <taxon>Geminicoccales</taxon>
        <taxon>Geminicoccaceae</taxon>
        <taxon>Marinimicrococcus</taxon>
    </lineage>
</organism>
<reference evidence="3 4" key="1">
    <citation type="submission" date="2023-03" db="EMBL/GenBank/DDBJ databases">
        <title>YIM 152171 draft genome.</title>
        <authorList>
            <person name="Yang Z."/>
        </authorList>
    </citation>
    <scope>NUCLEOTIDE SEQUENCE [LARGE SCALE GENOMIC DNA]</scope>
    <source>
        <strain evidence="3 4">YIM 152171</strain>
    </source>
</reference>
<gene>
    <name evidence="3" type="ORF">PZ740_10630</name>
</gene>
<comment type="caution">
    <text evidence="3">The sequence shown here is derived from an EMBL/GenBank/DDBJ whole genome shotgun (WGS) entry which is preliminary data.</text>
</comment>
<evidence type="ECO:0000259" key="2">
    <source>
        <dbReference type="Pfam" id="PF00905"/>
    </source>
</evidence>
<name>A0AAP3XRS5_9PROT</name>
<feature type="region of interest" description="Disordered" evidence="1">
    <location>
        <begin position="119"/>
        <end position="144"/>
    </location>
</feature>
<evidence type="ECO:0000313" key="3">
    <source>
        <dbReference type="EMBL" id="MDF1586834.1"/>
    </source>
</evidence>
<feature type="non-terminal residue" evidence="3">
    <location>
        <position position="1"/>
    </location>
</feature>
<dbReference type="EMBL" id="JARGEQ010000095">
    <property type="protein sequence ID" value="MDF1586834.1"/>
    <property type="molecule type" value="Genomic_DNA"/>
</dbReference>
<accession>A0AAP3XRS5</accession>
<sequence length="144" mass="15684">LDQSVENRELSEVSSWMRDSVVWFSQRATAQLGAERFADYVRTLDYGNRDISGDEGRSNGLTHARLSSSLEISPAEQVAFLTRMLEGRLAVSDRAVEHTMKLLDLGPQPSGWHVFGKTGAGMPRPVQPTSGNVSGPDRPGWAGG</sequence>
<dbReference type="SUPFAM" id="SSF56601">
    <property type="entry name" value="beta-lactamase/transpeptidase-like"/>
    <property type="match status" value="1"/>
</dbReference>
<dbReference type="Pfam" id="PF00905">
    <property type="entry name" value="Transpeptidase"/>
    <property type="match status" value="1"/>
</dbReference>
<keyword evidence="4" id="KW-1185">Reference proteome</keyword>